<organism evidence="1">
    <name type="scientific">bioreactor metagenome</name>
    <dbReference type="NCBI Taxonomy" id="1076179"/>
    <lineage>
        <taxon>unclassified sequences</taxon>
        <taxon>metagenomes</taxon>
        <taxon>ecological metagenomes</taxon>
    </lineage>
</organism>
<accession>A0A645A251</accession>
<reference evidence="1" key="1">
    <citation type="submission" date="2019-08" db="EMBL/GenBank/DDBJ databases">
        <authorList>
            <person name="Kucharzyk K."/>
            <person name="Murdoch R.W."/>
            <person name="Higgins S."/>
            <person name="Loffler F."/>
        </authorList>
    </citation>
    <scope>NUCLEOTIDE SEQUENCE</scope>
</reference>
<gene>
    <name evidence="1" type="ORF">SDC9_93504</name>
</gene>
<name>A0A645A251_9ZZZZ</name>
<protein>
    <submittedName>
        <fullName evidence="1">Uncharacterized protein</fullName>
    </submittedName>
</protein>
<proteinExistence type="predicted"/>
<dbReference type="AlphaFoldDB" id="A0A645A251"/>
<dbReference type="EMBL" id="VSSQ01011420">
    <property type="protein sequence ID" value="MPM46798.1"/>
    <property type="molecule type" value="Genomic_DNA"/>
</dbReference>
<evidence type="ECO:0000313" key="1">
    <source>
        <dbReference type="EMBL" id="MPM46798.1"/>
    </source>
</evidence>
<sequence length="151" mass="16974">MIAYNPDYRRPKPHFDTGTFQKFIQRQHESRRNKRGPATRMPRRRIGIGLAPGIVHSARAIRDGGMKQAFRQPERNLMAHAIAQWQINIDHSAGGQSAPEGGFLNQCGFHSTLGRRQRGGHTGDSSAGNNHIITRFKGHTLLLCLMAWNKV</sequence>
<comment type="caution">
    <text evidence="1">The sequence shown here is derived from an EMBL/GenBank/DDBJ whole genome shotgun (WGS) entry which is preliminary data.</text>
</comment>